<evidence type="ECO:0000313" key="2">
    <source>
        <dbReference type="Proteomes" id="UP001519460"/>
    </source>
</evidence>
<dbReference type="AlphaFoldDB" id="A0ABD0K0H5"/>
<dbReference type="EMBL" id="JACVVK020000281">
    <property type="protein sequence ID" value="KAK7480452.1"/>
    <property type="molecule type" value="Genomic_DNA"/>
</dbReference>
<evidence type="ECO:0000313" key="1">
    <source>
        <dbReference type="EMBL" id="KAK7480452.1"/>
    </source>
</evidence>
<protein>
    <submittedName>
        <fullName evidence="1">Uncharacterized protein</fullName>
    </submittedName>
</protein>
<dbReference type="Proteomes" id="UP001519460">
    <property type="component" value="Unassembled WGS sequence"/>
</dbReference>
<keyword evidence="2" id="KW-1185">Reference proteome</keyword>
<accession>A0ABD0K0H5</accession>
<organism evidence="1 2">
    <name type="scientific">Batillaria attramentaria</name>
    <dbReference type="NCBI Taxonomy" id="370345"/>
    <lineage>
        <taxon>Eukaryota</taxon>
        <taxon>Metazoa</taxon>
        <taxon>Spiralia</taxon>
        <taxon>Lophotrochozoa</taxon>
        <taxon>Mollusca</taxon>
        <taxon>Gastropoda</taxon>
        <taxon>Caenogastropoda</taxon>
        <taxon>Sorbeoconcha</taxon>
        <taxon>Cerithioidea</taxon>
        <taxon>Batillariidae</taxon>
        <taxon>Batillaria</taxon>
    </lineage>
</organism>
<reference evidence="1 2" key="1">
    <citation type="journal article" date="2023" name="Sci. Data">
        <title>Genome assembly of the Korean intertidal mud-creeper Batillaria attramentaria.</title>
        <authorList>
            <person name="Patra A.K."/>
            <person name="Ho P.T."/>
            <person name="Jun S."/>
            <person name="Lee S.J."/>
            <person name="Kim Y."/>
            <person name="Won Y.J."/>
        </authorList>
    </citation>
    <scope>NUCLEOTIDE SEQUENCE [LARGE SCALE GENOMIC DNA]</scope>
    <source>
        <strain evidence="1">Wonlab-2016</strain>
    </source>
</reference>
<name>A0ABD0K0H5_9CAEN</name>
<proteinExistence type="predicted"/>
<sequence>MPYAFSSSLPPLRRTWFCALPVTPDAIRRTETDSRGFCPQTDACSDWLNTARVMATRKGPISAERSGG</sequence>
<comment type="caution">
    <text evidence="1">The sequence shown here is derived from an EMBL/GenBank/DDBJ whole genome shotgun (WGS) entry which is preliminary data.</text>
</comment>
<gene>
    <name evidence="1" type="ORF">BaRGS_00028269</name>
</gene>